<keyword evidence="4" id="KW-0408">Iron</keyword>
<name>A0A9X1KW28_9BACT</name>
<comment type="caution">
    <text evidence="7">The sequence shown here is derived from an EMBL/GenBank/DDBJ whole genome shotgun (WGS) entry which is preliminary data.</text>
</comment>
<keyword evidence="2" id="KW-0479">Metal-binding</keyword>
<dbReference type="CDD" id="cd00207">
    <property type="entry name" value="fer2"/>
    <property type="match status" value="1"/>
</dbReference>
<accession>A0A9X1KW28</accession>
<sequence>MPEIKLTINGSSAVYDLDSDMPLLWAIRDFAGLTGTKFSCGIGQCGACTVFMNGEPVRSCLIPVSAAADKDIVTIEGISKENDHRVQQAWIQEQVPQCGYCQSGQIMNAIALLDKNPNPSDEEIETQMRPILCRCGTYPRIKNAIKRASKS</sequence>
<evidence type="ECO:0000313" key="7">
    <source>
        <dbReference type="EMBL" id="MCA6074300.1"/>
    </source>
</evidence>
<dbReference type="InterPro" id="IPR012675">
    <property type="entry name" value="Beta-grasp_dom_sf"/>
</dbReference>
<organism evidence="7 8">
    <name type="scientific">Fulvivirga sedimenti</name>
    <dbReference type="NCBI Taxonomy" id="2879465"/>
    <lineage>
        <taxon>Bacteria</taxon>
        <taxon>Pseudomonadati</taxon>
        <taxon>Bacteroidota</taxon>
        <taxon>Cytophagia</taxon>
        <taxon>Cytophagales</taxon>
        <taxon>Fulvivirgaceae</taxon>
        <taxon>Fulvivirga</taxon>
    </lineage>
</organism>
<evidence type="ECO:0000256" key="3">
    <source>
        <dbReference type="ARBA" id="ARBA00023002"/>
    </source>
</evidence>
<dbReference type="PANTHER" id="PTHR44379:SF2">
    <property type="entry name" value="BLR6218 PROTEIN"/>
    <property type="match status" value="1"/>
</dbReference>
<dbReference type="InterPro" id="IPR002888">
    <property type="entry name" value="2Fe-2S-bd"/>
</dbReference>
<dbReference type="PROSITE" id="PS51085">
    <property type="entry name" value="2FE2S_FER_2"/>
    <property type="match status" value="1"/>
</dbReference>
<dbReference type="Pfam" id="PF01799">
    <property type="entry name" value="Fer2_2"/>
    <property type="match status" value="1"/>
</dbReference>
<dbReference type="InterPro" id="IPR006058">
    <property type="entry name" value="2Fe2S_fd_BS"/>
</dbReference>
<dbReference type="Proteomes" id="UP001139409">
    <property type="component" value="Unassembled WGS sequence"/>
</dbReference>
<dbReference type="EMBL" id="JAIXNE010000001">
    <property type="protein sequence ID" value="MCA6074300.1"/>
    <property type="molecule type" value="Genomic_DNA"/>
</dbReference>
<evidence type="ECO:0000256" key="2">
    <source>
        <dbReference type="ARBA" id="ARBA00022723"/>
    </source>
</evidence>
<evidence type="ECO:0000313" key="8">
    <source>
        <dbReference type="Proteomes" id="UP001139409"/>
    </source>
</evidence>
<protein>
    <submittedName>
        <fullName evidence="7">(2Fe-2S)-binding protein</fullName>
    </submittedName>
</protein>
<dbReference type="Pfam" id="PF00111">
    <property type="entry name" value="Fer2"/>
    <property type="match status" value="1"/>
</dbReference>
<dbReference type="GO" id="GO:0016491">
    <property type="term" value="F:oxidoreductase activity"/>
    <property type="evidence" value="ECO:0007669"/>
    <property type="project" value="UniProtKB-KW"/>
</dbReference>
<gene>
    <name evidence="7" type="ORF">LDX50_05440</name>
</gene>
<dbReference type="InterPro" id="IPR051452">
    <property type="entry name" value="Diverse_Oxidoreductases"/>
</dbReference>
<keyword evidence="1" id="KW-0001">2Fe-2S</keyword>
<dbReference type="AlphaFoldDB" id="A0A9X1KW28"/>
<dbReference type="SUPFAM" id="SSF47741">
    <property type="entry name" value="CO dehydrogenase ISP C-domain like"/>
    <property type="match status" value="1"/>
</dbReference>
<keyword evidence="8" id="KW-1185">Reference proteome</keyword>
<dbReference type="PROSITE" id="PS00197">
    <property type="entry name" value="2FE2S_FER_1"/>
    <property type="match status" value="1"/>
</dbReference>
<dbReference type="RefSeq" id="WP_225697395.1">
    <property type="nucleotide sequence ID" value="NZ_JAIXNE010000001.1"/>
</dbReference>
<dbReference type="InterPro" id="IPR036884">
    <property type="entry name" value="2Fe-2S-bd_dom_sf"/>
</dbReference>
<evidence type="ECO:0000256" key="5">
    <source>
        <dbReference type="ARBA" id="ARBA00023014"/>
    </source>
</evidence>
<dbReference type="GO" id="GO:0051537">
    <property type="term" value="F:2 iron, 2 sulfur cluster binding"/>
    <property type="evidence" value="ECO:0007669"/>
    <property type="project" value="UniProtKB-KW"/>
</dbReference>
<evidence type="ECO:0000259" key="6">
    <source>
        <dbReference type="PROSITE" id="PS51085"/>
    </source>
</evidence>
<evidence type="ECO:0000256" key="4">
    <source>
        <dbReference type="ARBA" id="ARBA00023004"/>
    </source>
</evidence>
<keyword evidence="5" id="KW-0411">Iron-sulfur</keyword>
<dbReference type="GO" id="GO:0046872">
    <property type="term" value="F:metal ion binding"/>
    <property type="evidence" value="ECO:0007669"/>
    <property type="project" value="UniProtKB-KW"/>
</dbReference>
<keyword evidence="3" id="KW-0560">Oxidoreductase</keyword>
<feature type="domain" description="2Fe-2S ferredoxin-type" evidence="6">
    <location>
        <begin position="2"/>
        <end position="78"/>
    </location>
</feature>
<dbReference type="SUPFAM" id="SSF54292">
    <property type="entry name" value="2Fe-2S ferredoxin-like"/>
    <property type="match status" value="1"/>
</dbReference>
<dbReference type="Gene3D" id="3.10.20.30">
    <property type="match status" value="1"/>
</dbReference>
<dbReference type="PANTHER" id="PTHR44379">
    <property type="entry name" value="OXIDOREDUCTASE WITH IRON-SULFUR SUBUNIT"/>
    <property type="match status" value="1"/>
</dbReference>
<dbReference type="InterPro" id="IPR001041">
    <property type="entry name" value="2Fe-2S_ferredoxin-type"/>
</dbReference>
<proteinExistence type="predicted"/>
<dbReference type="Gene3D" id="1.10.150.120">
    <property type="entry name" value="[2Fe-2S]-binding domain"/>
    <property type="match status" value="1"/>
</dbReference>
<evidence type="ECO:0000256" key="1">
    <source>
        <dbReference type="ARBA" id="ARBA00022714"/>
    </source>
</evidence>
<dbReference type="InterPro" id="IPR036010">
    <property type="entry name" value="2Fe-2S_ferredoxin-like_sf"/>
</dbReference>
<reference evidence="7" key="1">
    <citation type="submission" date="2021-09" db="EMBL/GenBank/DDBJ databases">
        <title>Fulvivirga sp. isolated from coastal sediment.</title>
        <authorList>
            <person name="Yu H."/>
        </authorList>
    </citation>
    <scope>NUCLEOTIDE SEQUENCE</scope>
    <source>
        <strain evidence="7">1062</strain>
    </source>
</reference>